<gene>
    <name evidence="3" type="primary">Ift74</name>
    <name evidence="3" type="ORF">GYMTIB_R02263</name>
</gene>
<proteinExistence type="predicted"/>
<dbReference type="GO" id="GO:0030992">
    <property type="term" value="C:intraciliary transport particle B"/>
    <property type="evidence" value="ECO:0007669"/>
    <property type="project" value="InterPro"/>
</dbReference>
<sequence>MPPSTARPSSRGGSLTPGGILSSHIKVADRPVTQQGLSGIKTAMKGPQRQIMDKTYYLGVLRSKTNELTIEINKLQEEVEMYKQEKSVYLSYEKRAEALAGEIKDFQGQLADYNMVVDILNTSTDMAEVIRDYNMLKVQNDRDAQSVDKIFTERQATEKLIQAVEEDIEHEKVVADDIMKDMSQENQAKYMEMKAANEKLSQELVVQQQELDALSVKEESLRAEIAHSGVKQEAVQLYEKLHELKEHRDQMIAEDKNMESPQDERERLLKQARTENVVKDDSQKIASMERQLAEVKEKIDHLKKVIQRLDMDLENHRGEENWKYKELKKREESMDNFLETFEDVKNQELERKAQIEANIVALLEHLSRNLNHMKQISSVTNQELKIMQEDLTFKSNEMQKSQSTAKNLITESQKLQMDLQKMELLEGKMVGELASLKDKIEQTKAELEIYNNLPALKASGEEKKQKLQDDKEKLTKRSHAFKKVMEQLNAEYETVKKELQENETHSQLTNLERKWQHHEQNNFMMKEFIATKSQESDYEPVMKNVKKLVKEYNKALIEALQN</sequence>
<keyword evidence="4" id="KW-1185">Reference proteome</keyword>
<protein>
    <submittedName>
        <fullName evidence="3">IFT74 protein</fullName>
    </submittedName>
</protein>
<feature type="compositionally biased region" description="Polar residues" evidence="2">
    <location>
        <begin position="1"/>
        <end position="13"/>
    </location>
</feature>
<dbReference type="InterPro" id="IPR029602">
    <property type="entry name" value="IFT74"/>
</dbReference>
<name>A0A7L1APT2_GYMTI</name>
<evidence type="ECO:0000256" key="2">
    <source>
        <dbReference type="SAM" id="MobiDB-lite"/>
    </source>
</evidence>
<feature type="region of interest" description="Disordered" evidence="2">
    <location>
        <begin position="1"/>
        <end position="20"/>
    </location>
</feature>
<organism evidence="3 4">
    <name type="scientific">Gymnorhina tibicen</name>
    <name type="common">Australian magpie</name>
    <name type="synonym">Cracticus tibicen</name>
    <dbReference type="NCBI Taxonomy" id="9132"/>
    <lineage>
        <taxon>Eukaryota</taxon>
        <taxon>Metazoa</taxon>
        <taxon>Chordata</taxon>
        <taxon>Craniata</taxon>
        <taxon>Vertebrata</taxon>
        <taxon>Euteleostomi</taxon>
        <taxon>Archelosauria</taxon>
        <taxon>Archosauria</taxon>
        <taxon>Dinosauria</taxon>
        <taxon>Saurischia</taxon>
        <taxon>Theropoda</taxon>
        <taxon>Coelurosauria</taxon>
        <taxon>Aves</taxon>
        <taxon>Neognathae</taxon>
        <taxon>Neoaves</taxon>
        <taxon>Telluraves</taxon>
        <taxon>Australaves</taxon>
        <taxon>Passeriformes</taxon>
        <taxon>Artamidae</taxon>
        <taxon>Gymnorhina</taxon>
    </lineage>
</organism>
<evidence type="ECO:0000256" key="1">
    <source>
        <dbReference type="SAM" id="Coils"/>
    </source>
</evidence>
<evidence type="ECO:0000313" key="4">
    <source>
        <dbReference type="Proteomes" id="UP000579941"/>
    </source>
</evidence>
<accession>A0A7L1APT2</accession>
<reference evidence="3 4" key="1">
    <citation type="submission" date="2019-09" db="EMBL/GenBank/DDBJ databases">
        <title>Bird 10,000 Genomes (B10K) Project - Family phase.</title>
        <authorList>
            <person name="Zhang G."/>
        </authorList>
    </citation>
    <scope>NUCLEOTIDE SEQUENCE [LARGE SCALE GENOMIC DNA]</scope>
    <source>
        <strain evidence="3">B10K-DU-002-05</strain>
        <tissue evidence="3">Muscle</tissue>
    </source>
</reference>
<dbReference type="GO" id="GO:0005929">
    <property type="term" value="C:cilium"/>
    <property type="evidence" value="ECO:0007669"/>
    <property type="project" value="TreeGrafter"/>
</dbReference>
<feature type="non-terminal residue" evidence="3">
    <location>
        <position position="562"/>
    </location>
</feature>
<dbReference type="EMBL" id="VXAZ01004091">
    <property type="protein sequence ID" value="NXM42961.1"/>
    <property type="molecule type" value="Genomic_DNA"/>
</dbReference>
<feature type="coiled-coil region" evidence="1">
    <location>
        <begin position="278"/>
        <end position="358"/>
    </location>
</feature>
<dbReference type="GO" id="GO:0048487">
    <property type="term" value="F:beta-tubulin binding"/>
    <property type="evidence" value="ECO:0007669"/>
    <property type="project" value="InterPro"/>
</dbReference>
<dbReference type="AlphaFoldDB" id="A0A7L1APT2"/>
<comment type="caution">
    <text evidence="3">The sequence shown here is derived from an EMBL/GenBank/DDBJ whole genome shotgun (WGS) entry which is preliminary data.</text>
</comment>
<feature type="coiled-coil region" evidence="1">
    <location>
        <begin position="58"/>
        <end position="85"/>
    </location>
</feature>
<feature type="non-terminal residue" evidence="3">
    <location>
        <position position="1"/>
    </location>
</feature>
<dbReference type="GO" id="GO:0035735">
    <property type="term" value="P:intraciliary transport involved in cilium assembly"/>
    <property type="evidence" value="ECO:0007669"/>
    <property type="project" value="TreeGrafter"/>
</dbReference>
<evidence type="ECO:0000313" key="3">
    <source>
        <dbReference type="EMBL" id="NXM42961.1"/>
    </source>
</evidence>
<dbReference type="PANTHER" id="PTHR31432:SF0">
    <property type="entry name" value="INTRAFLAGELLAR TRANSPORT PROTEIN 74 HOMOLOG"/>
    <property type="match status" value="1"/>
</dbReference>
<keyword evidence="1" id="KW-0175">Coiled coil</keyword>
<dbReference type="PANTHER" id="PTHR31432">
    <property type="entry name" value="INTRAFLAGELLAR TRANSPORT PROTEIN 74 HOMOLOG"/>
    <property type="match status" value="1"/>
</dbReference>
<dbReference type="Proteomes" id="UP000579941">
    <property type="component" value="Unassembled WGS sequence"/>
</dbReference>
<feature type="coiled-coil region" evidence="1">
    <location>
        <begin position="179"/>
        <end position="254"/>
    </location>
</feature>
<feature type="coiled-coil region" evidence="1">
    <location>
        <begin position="405"/>
        <end position="505"/>
    </location>
</feature>